<gene>
    <name evidence="1" type="ORF">GS441_19255</name>
    <name evidence="2" type="ORF">GS882_08805</name>
</gene>
<sequence length="75" mass="8336">MNAFDELRDRAETVRYERFMAAHHRMMAAVFPGLTTVAGLYARDGIDLPPAGREAHTPNRFRVHVSVLLAEAVAA</sequence>
<reference evidence="2" key="2">
    <citation type="journal article" date="2020" name="Environ. Microbiol.">
        <title>The novel and transferable erm(51) gene confers Macrolides, Lincosamides, and Streptogramins B (MLSB) resistance to clonal Rhodococcus equi in the environment.</title>
        <authorList>
            <person name="Huber L."/>
            <person name="Giguere S."/>
            <person name="Slovis N.M."/>
            <person name="Alvarez-Narvaez S."/>
            <person name="Hart K.A."/>
            <person name="Greiter M."/>
            <person name="Morris E.R.A."/>
            <person name="Cohen N.D."/>
        </authorList>
    </citation>
    <scope>NUCLEOTIDE SEQUENCE</scope>
    <source>
        <strain evidence="2">Lh_116_1</strain>
    </source>
</reference>
<dbReference type="Proteomes" id="UP000603463">
    <property type="component" value="Unassembled WGS sequence"/>
</dbReference>
<dbReference type="RefSeq" id="WP_205915010.1">
    <property type="nucleotide sequence ID" value="NZ_CP095477.1"/>
</dbReference>
<dbReference type="Proteomes" id="UP000808906">
    <property type="component" value="Unassembled WGS sequence"/>
</dbReference>
<evidence type="ECO:0000313" key="2">
    <source>
        <dbReference type="EMBL" id="NKT78201.1"/>
    </source>
</evidence>
<comment type="caution">
    <text evidence="1">The sequence shown here is derived from an EMBL/GenBank/DDBJ whole genome shotgun (WGS) entry which is preliminary data.</text>
</comment>
<protein>
    <submittedName>
        <fullName evidence="1">Uncharacterized protein</fullName>
    </submittedName>
</protein>
<accession>A0A9Q2SAF2</accession>
<evidence type="ECO:0000313" key="3">
    <source>
        <dbReference type="Proteomes" id="UP000808906"/>
    </source>
</evidence>
<dbReference type="EMBL" id="WVBC01000030">
    <property type="protein sequence ID" value="NKT78201.1"/>
    <property type="molecule type" value="Genomic_DNA"/>
</dbReference>
<dbReference type="EMBL" id="WUXR01000012">
    <property type="protein sequence ID" value="MBM4567478.1"/>
    <property type="molecule type" value="Genomic_DNA"/>
</dbReference>
<proteinExistence type="predicted"/>
<reference evidence="1" key="1">
    <citation type="submission" date="2019-11" db="EMBL/GenBank/DDBJ databases">
        <title>Spread of Macrolides and rifampicin resistant Rhodococcus equi in clinical isolates in the USA.</title>
        <authorList>
            <person name="Alvarez-Narvaez S."/>
            <person name="Huber L."/>
            <person name="Cohen N.D."/>
            <person name="Slovis N."/>
            <person name="Greiter M."/>
            <person name="Giguere S."/>
            <person name="Hart K."/>
        </authorList>
    </citation>
    <scope>NUCLEOTIDE SEQUENCE</scope>
    <source>
        <strain evidence="1">Lh_17</strain>
    </source>
</reference>
<name>A0A9Q2SAF2_RHOHA</name>
<evidence type="ECO:0000313" key="1">
    <source>
        <dbReference type="EMBL" id="MBM4567478.1"/>
    </source>
</evidence>
<organism evidence="1 3">
    <name type="scientific">Rhodococcus hoagii</name>
    <name type="common">Corynebacterium equii</name>
    <dbReference type="NCBI Taxonomy" id="43767"/>
    <lineage>
        <taxon>Bacteria</taxon>
        <taxon>Bacillati</taxon>
        <taxon>Actinomycetota</taxon>
        <taxon>Actinomycetes</taxon>
        <taxon>Mycobacteriales</taxon>
        <taxon>Nocardiaceae</taxon>
        <taxon>Prescottella</taxon>
    </lineage>
</organism>
<dbReference type="AlphaFoldDB" id="A0A9Q2SAF2"/>